<feature type="compositionally biased region" description="Low complexity" evidence="2">
    <location>
        <begin position="232"/>
        <end position="242"/>
    </location>
</feature>
<protein>
    <submittedName>
        <fullName evidence="3">Uncharacterized protein</fullName>
    </submittedName>
</protein>
<evidence type="ECO:0000313" key="3">
    <source>
        <dbReference type="EMBL" id="OJT11454.1"/>
    </source>
</evidence>
<dbReference type="EMBL" id="MNAD01000635">
    <property type="protein sequence ID" value="OJT11454.1"/>
    <property type="molecule type" value="Genomic_DNA"/>
</dbReference>
<reference evidence="3 4" key="1">
    <citation type="submission" date="2016-10" db="EMBL/GenBank/DDBJ databases">
        <title>Genome sequence of the basidiomycete white-rot fungus Trametes pubescens.</title>
        <authorList>
            <person name="Makela M.R."/>
            <person name="Granchi Z."/>
            <person name="Peng M."/>
            <person name="De Vries R.P."/>
            <person name="Grigoriev I."/>
            <person name="Riley R."/>
            <person name="Hilden K."/>
        </authorList>
    </citation>
    <scope>NUCLEOTIDE SEQUENCE [LARGE SCALE GENOMIC DNA]</scope>
    <source>
        <strain evidence="3 4">FBCC735</strain>
    </source>
</reference>
<feature type="compositionally biased region" description="Polar residues" evidence="2">
    <location>
        <begin position="131"/>
        <end position="151"/>
    </location>
</feature>
<dbReference type="Proteomes" id="UP000184267">
    <property type="component" value="Unassembled WGS sequence"/>
</dbReference>
<comment type="caution">
    <text evidence="3">The sequence shown here is derived from an EMBL/GenBank/DDBJ whole genome shotgun (WGS) entry which is preliminary data.</text>
</comment>
<dbReference type="AlphaFoldDB" id="A0A1M2VV13"/>
<accession>A0A1M2VV13</accession>
<keyword evidence="4" id="KW-1185">Reference proteome</keyword>
<evidence type="ECO:0000256" key="1">
    <source>
        <dbReference type="SAM" id="Coils"/>
    </source>
</evidence>
<dbReference type="OrthoDB" id="3267800at2759"/>
<evidence type="ECO:0000256" key="2">
    <source>
        <dbReference type="SAM" id="MobiDB-lite"/>
    </source>
</evidence>
<feature type="compositionally biased region" description="Basic and acidic residues" evidence="2">
    <location>
        <begin position="258"/>
        <end position="273"/>
    </location>
</feature>
<proteinExistence type="predicted"/>
<dbReference type="OMA" id="PILWHES"/>
<feature type="compositionally biased region" description="Basic and acidic residues" evidence="2">
    <location>
        <begin position="175"/>
        <end position="201"/>
    </location>
</feature>
<feature type="coiled-coil region" evidence="1">
    <location>
        <begin position="292"/>
        <end position="392"/>
    </location>
</feature>
<feature type="region of interest" description="Disordered" evidence="2">
    <location>
        <begin position="1"/>
        <end position="285"/>
    </location>
</feature>
<gene>
    <name evidence="3" type="ORF">TRAPUB_12006</name>
</gene>
<dbReference type="STRING" id="154538.A0A1M2VV13"/>
<name>A0A1M2VV13_TRAPU</name>
<keyword evidence="1" id="KW-0175">Coiled coil</keyword>
<evidence type="ECO:0000313" key="4">
    <source>
        <dbReference type="Proteomes" id="UP000184267"/>
    </source>
</evidence>
<sequence>MSPRQTYIDYANTPASEQEVYFDAPVASWGKDESDAGPSGTSGERTKTLPGAFEPEQPLEDTRSPTTLTHKPSLTIGAPRDPIVRKGPADGDEDEEPISPLSPAQDSISGDKPLSKISQHRRSMSVADSGYGSTSPSSKLQRSASRASTNIAPLPVVWSKSPSSDALRRGQAMHHSLDDNSHGDEDANGERPSARRNDTGSKRASSLRSFRSEGGRASVRTTPSVLRRRRVSLSGGSFAAGAGTVGPASSQAMDEDFDARSRSAEAGLTEKQKTKLNKAQMKEGKKVAKVIKAEGKAEKKALEDAVKELAEIQKLQKSAVKEEGKTFASYSKVLRDFRKVELEFLAARAKYERAQAELDAFEDAREASKQHAQDATEMLQEKNKEVEWLRAQKAVDDRERMSKIKQLTGKA</sequence>
<organism evidence="3 4">
    <name type="scientific">Trametes pubescens</name>
    <name type="common">White-rot fungus</name>
    <dbReference type="NCBI Taxonomy" id="154538"/>
    <lineage>
        <taxon>Eukaryota</taxon>
        <taxon>Fungi</taxon>
        <taxon>Dikarya</taxon>
        <taxon>Basidiomycota</taxon>
        <taxon>Agaricomycotina</taxon>
        <taxon>Agaricomycetes</taxon>
        <taxon>Polyporales</taxon>
        <taxon>Polyporaceae</taxon>
        <taxon>Trametes</taxon>
    </lineage>
</organism>